<keyword evidence="1" id="KW-0812">Transmembrane</keyword>
<dbReference type="EMBL" id="JENY01000011">
    <property type="protein sequence ID" value="EXL08794.1"/>
    <property type="molecule type" value="Genomic_DNA"/>
</dbReference>
<reference evidence="3 4" key="1">
    <citation type="submission" date="2014-02" db="EMBL/GenBank/DDBJ databases">
        <title>Aquamicrobium defluvii Genome sequencing.</title>
        <authorList>
            <person name="Wang X."/>
        </authorList>
    </citation>
    <scope>NUCLEOTIDE SEQUENCE [LARGE SCALE GENOMIC DNA]</scope>
    <source>
        <strain evidence="3 4">W13Z1</strain>
    </source>
</reference>
<feature type="transmembrane region" description="Helical" evidence="1">
    <location>
        <begin position="264"/>
        <end position="282"/>
    </location>
</feature>
<gene>
    <name evidence="3" type="ORF">BG36_03010</name>
</gene>
<dbReference type="InterPro" id="IPR000620">
    <property type="entry name" value="EamA_dom"/>
</dbReference>
<feature type="transmembrane region" description="Helical" evidence="1">
    <location>
        <begin position="35"/>
        <end position="56"/>
    </location>
</feature>
<feature type="transmembrane region" description="Helical" evidence="1">
    <location>
        <begin position="76"/>
        <end position="95"/>
    </location>
</feature>
<feature type="transmembrane region" description="Helical" evidence="1">
    <location>
        <begin position="240"/>
        <end position="258"/>
    </location>
</feature>
<name>A0A011TAZ9_9HYPH</name>
<dbReference type="AlphaFoldDB" id="A0A011TAZ9"/>
<comment type="caution">
    <text evidence="3">The sequence shown here is derived from an EMBL/GenBank/DDBJ whole genome shotgun (WGS) entry which is preliminary data.</text>
</comment>
<protein>
    <submittedName>
        <fullName evidence="3">Membrane protein</fullName>
    </submittedName>
</protein>
<feature type="domain" description="EamA" evidence="2">
    <location>
        <begin position="8"/>
        <end position="140"/>
    </location>
</feature>
<dbReference type="InterPro" id="IPR037185">
    <property type="entry name" value="EmrE-like"/>
</dbReference>
<dbReference type="RefSeq" id="WP_035026076.1">
    <property type="nucleotide sequence ID" value="NZ_KK073885.1"/>
</dbReference>
<dbReference type="STRING" id="69279.BG36_03010"/>
<feature type="transmembrane region" description="Helical" evidence="1">
    <location>
        <begin position="208"/>
        <end position="228"/>
    </location>
</feature>
<feature type="transmembrane region" description="Helical" evidence="1">
    <location>
        <begin position="101"/>
        <end position="118"/>
    </location>
</feature>
<dbReference type="Proteomes" id="UP000019849">
    <property type="component" value="Unassembled WGS sequence"/>
</dbReference>
<accession>A0A011TAZ9</accession>
<evidence type="ECO:0000313" key="3">
    <source>
        <dbReference type="EMBL" id="EXL08794.1"/>
    </source>
</evidence>
<dbReference type="PANTHER" id="PTHR22911">
    <property type="entry name" value="ACYL-MALONYL CONDENSING ENZYME-RELATED"/>
    <property type="match status" value="1"/>
</dbReference>
<evidence type="ECO:0000313" key="4">
    <source>
        <dbReference type="Proteomes" id="UP000019849"/>
    </source>
</evidence>
<dbReference type="HOGENOM" id="CLU_032828_2_0_5"/>
<keyword evidence="1" id="KW-0472">Membrane</keyword>
<dbReference type="eggNOG" id="COG0697">
    <property type="taxonomic scope" value="Bacteria"/>
</dbReference>
<proteinExistence type="predicted"/>
<dbReference type="SUPFAM" id="SSF103481">
    <property type="entry name" value="Multidrug resistance efflux transporter EmrE"/>
    <property type="match status" value="2"/>
</dbReference>
<feature type="transmembrane region" description="Helical" evidence="1">
    <location>
        <begin position="125"/>
        <end position="144"/>
    </location>
</feature>
<dbReference type="PATRIC" id="fig|69279.3.peg.2002"/>
<organism evidence="3 4">
    <name type="scientific">Aquamicrobium defluvii</name>
    <dbReference type="NCBI Taxonomy" id="69279"/>
    <lineage>
        <taxon>Bacteria</taxon>
        <taxon>Pseudomonadati</taxon>
        <taxon>Pseudomonadota</taxon>
        <taxon>Alphaproteobacteria</taxon>
        <taxon>Hyphomicrobiales</taxon>
        <taxon>Phyllobacteriaceae</taxon>
        <taxon>Aquamicrobium</taxon>
    </lineage>
</organism>
<dbReference type="Pfam" id="PF00892">
    <property type="entry name" value="EamA"/>
    <property type="match status" value="1"/>
</dbReference>
<evidence type="ECO:0000259" key="2">
    <source>
        <dbReference type="Pfam" id="PF00892"/>
    </source>
</evidence>
<evidence type="ECO:0000256" key="1">
    <source>
        <dbReference type="SAM" id="Phobius"/>
    </source>
</evidence>
<dbReference type="GO" id="GO:0016020">
    <property type="term" value="C:membrane"/>
    <property type="evidence" value="ECO:0007669"/>
    <property type="project" value="InterPro"/>
</dbReference>
<keyword evidence="1" id="KW-1133">Transmembrane helix</keyword>
<feature type="transmembrane region" description="Helical" evidence="1">
    <location>
        <begin position="150"/>
        <end position="167"/>
    </location>
</feature>
<dbReference type="OrthoDB" id="7818056at2"/>
<dbReference type="PANTHER" id="PTHR22911:SF135">
    <property type="entry name" value="BLR4310 PROTEIN"/>
    <property type="match status" value="1"/>
</dbReference>
<sequence length="306" mass="32298">MNLSSNMRGAAYMAIAMVSFATNDAITKLMAEAISVAQVMLVRGLFASVIIALIGWQRGAFLQMSMIRQPLVALRAAGEVAATVTFLLALAHLPIANVSAVLQALPLAVTMGAALAFGQSVGWRRWLAICAGFTGVIITVRPGYEGFSVYSLFALASVGFCTVRDLATSRLPSDIPTHLVSTITSVSVTVTGAILLKPMGGWNPMEISGVALLALSATLLLLGYNFIIMAMRIGEVSFIAPFRYTSLLCSILLGMILFSEFPDLSMIAGATIIVASGLYTLYRERSVGRYKTAAESAGPSMGPDGI</sequence>